<sequence>MSNGKEGLFLLFSPTNGKNTCQSAEAAPGRVNESASCSSDELSVRVRYRRKEAILTYDRTREHVSLQRLDVMGQVANVVNIPMWNVVNIETSEERGLRQSRHSTMGTAGGTLTKRKRRRLFLNLFKDVPRHPEKGSQNLGIMSISSSTQMSSHYCSASGFTPTLLRRSSFGHIHSSDCPGCLYYLHYVKQSGSSLQVSTLEFSPLSDCESQGKMKFLVQSILRSVYPSGTRKLILFVSPKSGSGKAVSITEEKVFPVLYFTRHEVSVIVTTRVFHCEDYIADVVNDINSEHVIVCVGGDGMIHEAVNGLFRRKQALLMRESAGMKQKEGTLHWEEEEEAHQKEEEYEKKEGDRNENNGFFVRDKYGSIEGKETVEKAEIADLEGAQHVGSNSSKPFARQFGVEIVSHSHSHSEIQPFSMPLIATIPAGSGCGMAKTLDISSVKESVLALVHLRTCMKDLMSMQYIRNSEKEKAVASFPHLIVNSAGDKGRADDSKGGKKERVMAERIAFMTVTFGLLNAIDRGSEKLRWMGNARFTAYGAYVFLRGVRSYSARMRYLPWRGREGQQLAKFEKESFIPGEPELPRCTWTNACSHCQANMNSTRSFTASLGVDGCAIASRGTAGAEPLSISECGSADFDDDSLPWVKLDGNHYAIFLSNIRDATKDIMMAPLAHMSDGAIDIVFSREKGGKKSRSDFLKFFTTMETGNHVKLPFVSYIKARAVELEAVEGFIMSDGEMMPFTKVRITPLRRAIEFVRGR</sequence>
<feature type="region of interest" description="Disordered" evidence="5">
    <location>
        <begin position="327"/>
        <end position="355"/>
    </location>
</feature>
<dbReference type="Gene3D" id="2.60.200.40">
    <property type="match status" value="1"/>
</dbReference>
<feature type="domain" description="DAGKc" evidence="6">
    <location>
        <begin position="228"/>
        <end position="312"/>
    </location>
</feature>
<dbReference type="InterPro" id="IPR050187">
    <property type="entry name" value="Lipid_Phosphate_FormReg"/>
</dbReference>
<dbReference type="InterPro" id="IPR017438">
    <property type="entry name" value="ATP-NAD_kinase_N"/>
</dbReference>
<dbReference type="InterPro" id="IPR016064">
    <property type="entry name" value="NAD/diacylglycerol_kinase_sf"/>
</dbReference>
<dbReference type="AlphaFoldDB" id="A0A2V2WB26"/>
<dbReference type="PANTHER" id="PTHR12358:SF31">
    <property type="entry name" value="ACYLGLYCEROL KINASE, MITOCHONDRIAL"/>
    <property type="match status" value="1"/>
</dbReference>
<comment type="caution">
    <text evidence="7">The sequence shown here is derived from an EMBL/GenBank/DDBJ whole genome shotgun (WGS) entry which is preliminary data.</text>
</comment>
<dbReference type="SUPFAM" id="SSF111331">
    <property type="entry name" value="NAD kinase/diacylglycerol kinase-like"/>
    <property type="match status" value="2"/>
</dbReference>
<keyword evidence="2" id="KW-0547">Nucleotide-binding</keyword>
<keyword evidence="4" id="KW-0067">ATP-binding</keyword>
<dbReference type="Pfam" id="PF19279">
    <property type="entry name" value="YegS_C"/>
    <property type="match status" value="1"/>
</dbReference>
<accession>A0A2V2WB26</accession>
<dbReference type="VEuPathDB" id="TriTrypDB:BCY84_13396"/>
<dbReference type="VEuPathDB" id="TriTrypDB:ECC02_004579"/>
<evidence type="ECO:0000256" key="4">
    <source>
        <dbReference type="ARBA" id="ARBA00022840"/>
    </source>
</evidence>
<protein>
    <submittedName>
        <fullName evidence="7">Putative sphingosine kinase A, B</fullName>
    </submittedName>
</protein>
<dbReference type="GO" id="GO:0005524">
    <property type="term" value="F:ATP binding"/>
    <property type="evidence" value="ECO:0007669"/>
    <property type="project" value="UniProtKB-KW"/>
</dbReference>
<organism evidence="7 8">
    <name type="scientific">Trypanosoma cruzi</name>
    <dbReference type="NCBI Taxonomy" id="5693"/>
    <lineage>
        <taxon>Eukaryota</taxon>
        <taxon>Discoba</taxon>
        <taxon>Euglenozoa</taxon>
        <taxon>Kinetoplastea</taxon>
        <taxon>Metakinetoplastina</taxon>
        <taxon>Trypanosomatida</taxon>
        <taxon>Trypanosomatidae</taxon>
        <taxon>Trypanosoma</taxon>
        <taxon>Schizotrypanum</taxon>
    </lineage>
</organism>
<dbReference type="OMA" id="HDCEDYV"/>
<keyword evidence="3 7" id="KW-0418">Kinase</keyword>
<dbReference type="VEuPathDB" id="TriTrypDB:TCDM_01320"/>
<dbReference type="VEuPathDB" id="TriTrypDB:TcCLB.507515.120"/>
<dbReference type="VEuPathDB" id="TriTrypDB:TCSYLVIO_002341"/>
<proteinExistence type="predicted"/>
<name>A0A2V2WB26_TRYCR</name>
<dbReference type="GO" id="GO:0016020">
    <property type="term" value="C:membrane"/>
    <property type="evidence" value="ECO:0007669"/>
    <property type="project" value="TreeGrafter"/>
</dbReference>
<evidence type="ECO:0000256" key="1">
    <source>
        <dbReference type="ARBA" id="ARBA00022679"/>
    </source>
</evidence>
<dbReference type="Proteomes" id="UP000246078">
    <property type="component" value="Unassembled WGS sequence"/>
</dbReference>
<dbReference type="EMBL" id="PRFC01000140">
    <property type="protein sequence ID" value="PWV04973.1"/>
    <property type="molecule type" value="Genomic_DNA"/>
</dbReference>
<evidence type="ECO:0000256" key="2">
    <source>
        <dbReference type="ARBA" id="ARBA00022741"/>
    </source>
</evidence>
<dbReference type="VEuPathDB" id="TriTrypDB:TcBrA4_0106800"/>
<dbReference type="GO" id="GO:0005737">
    <property type="term" value="C:cytoplasm"/>
    <property type="evidence" value="ECO:0007669"/>
    <property type="project" value="TreeGrafter"/>
</dbReference>
<dbReference type="PROSITE" id="PS50146">
    <property type="entry name" value="DAGK"/>
    <property type="match status" value="1"/>
</dbReference>
<dbReference type="VEuPathDB" id="TriTrypDB:TCDM_01321"/>
<dbReference type="InterPro" id="IPR001206">
    <property type="entry name" value="Diacylglycerol_kinase_cat_dom"/>
</dbReference>
<evidence type="ECO:0000313" key="8">
    <source>
        <dbReference type="Proteomes" id="UP000246078"/>
    </source>
</evidence>
<evidence type="ECO:0000259" key="6">
    <source>
        <dbReference type="PROSITE" id="PS50146"/>
    </source>
</evidence>
<dbReference type="GO" id="GO:0046512">
    <property type="term" value="P:sphingosine biosynthetic process"/>
    <property type="evidence" value="ECO:0007669"/>
    <property type="project" value="TreeGrafter"/>
</dbReference>
<dbReference type="GO" id="GO:0001727">
    <property type="term" value="F:lipid kinase activity"/>
    <property type="evidence" value="ECO:0007669"/>
    <property type="project" value="TreeGrafter"/>
</dbReference>
<dbReference type="VEuPathDB" id="TriTrypDB:Tc_MARK_1061"/>
<dbReference type="VEuPathDB" id="TriTrypDB:TcG_07954"/>
<dbReference type="VEuPathDB" id="TriTrypDB:C3747_140g52"/>
<evidence type="ECO:0000256" key="5">
    <source>
        <dbReference type="SAM" id="MobiDB-lite"/>
    </source>
</evidence>
<evidence type="ECO:0000256" key="3">
    <source>
        <dbReference type="ARBA" id="ARBA00022777"/>
    </source>
</evidence>
<dbReference type="Gene3D" id="3.40.50.10330">
    <property type="entry name" value="Probable inorganic polyphosphate/atp-NAD kinase, domain 1"/>
    <property type="match status" value="1"/>
</dbReference>
<dbReference type="VEuPathDB" id="TriTrypDB:C4B63_8g500"/>
<evidence type="ECO:0000313" key="7">
    <source>
        <dbReference type="EMBL" id="PWV04973.1"/>
    </source>
</evidence>
<gene>
    <name evidence="7" type="ORF">C3747_140g52</name>
</gene>
<reference evidence="7 8" key="1">
    <citation type="journal article" date="2018" name="Microb. Genom.">
        <title>Expanding an expanded genome: long-read sequencing of Trypanosoma cruzi.</title>
        <authorList>
            <person name="Berna L."/>
            <person name="Rodriguez M."/>
            <person name="Chiribao M.L."/>
            <person name="Parodi-Talice A."/>
            <person name="Pita S."/>
            <person name="Rijo G."/>
            <person name="Alvarez-Valin F."/>
            <person name="Robello C."/>
        </authorList>
    </citation>
    <scope>NUCLEOTIDE SEQUENCE [LARGE SCALE GENOMIC DNA]</scope>
    <source>
        <strain evidence="7 8">TCC</strain>
    </source>
</reference>
<dbReference type="Pfam" id="PF00781">
    <property type="entry name" value="DAGK_cat"/>
    <property type="match status" value="1"/>
</dbReference>
<dbReference type="PANTHER" id="PTHR12358">
    <property type="entry name" value="SPHINGOSINE KINASE"/>
    <property type="match status" value="1"/>
</dbReference>
<dbReference type="OrthoDB" id="3853857at2759"/>
<dbReference type="VEuPathDB" id="TriTrypDB:TcCLB.508211.30"/>
<dbReference type="InterPro" id="IPR045540">
    <property type="entry name" value="YegS/DAGK_C"/>
</dbReference>
<keyword evidence="1" id="KW-0808">Transferase</keyword>
<dbReference type="VEuPathDB" id="TriTrypDB:TcCL_ESM01399"/>